<name>A0A164WLG6_9AGAM</name>
<dbReference type="AlphaFoldDB" id="A0A164WLG6"/>
<keyword evidence="4" id="KW-0732">Signal</keyword>
<dbReference type="EMBL" id="KV419402">
    <property type="protein sequence ID" value="KZS95153.1"/>
    <property type="molecule type" value="Genomic_DNA"/>
</dbReference>
<dbReference type="SUPFAM" id="SSF51556">
    <property type="entry name" value="Metallo-dependent hydrolases"/>
    <property type="match status" value="1"/>
</dbReference>
<dbReference type="Gene3D" id="3.20.20.140">
    <property type="entry name" value="Metal-dependent hydrolases"/>
    <property type="match status" value="1"/>
</dbReference>
<dbReference type="PANTHER" id="PTHR21240:SF31">
    <property type="entry name" value="AMIDOHYDROLASE FAMILY PROTEIN (AFU_ORTHOLOGUE AFUA_7G05840)"/>
    <property type="match status" value="1"/>
</dbReference>
<organism evidence="6 7">
    <name type="scientific">Sistotremastrum niveocremeum HHB9708</name>
    <dbReference type="NCBI Taxonomy" id="1314777"/>
    <lineage>
        <taxon>Eukaryota</taxon>
        <taxon>Fungi</taxon>
        <taxon>Dikarya</taxon>
        <taxon>Basidiomycota</taxon>
        <taxon>Agaricomycotina</taxon>
        <taxon>Agaricomycetes</taxon>
        <taxon>Sistotremastrales</taxon>
        <taxon>Sistotremastraceae</taxon>
        <taxon>Sertulicium</taxon>
        <taxon>Sertulicium niveocremeum</taxon>
    </lineage>
</organism>
<dbReference type="InterPro" id="IPR032466">
    <property type="entry name" value="Metal_Hydrolase"/>
</dbReference>
<gene>
    <name evidence="6" type="ORF">SISNIDRAFT_494545</name>
</gene>
<dbReference type="GO" id="GO:0016831">
    <property type="term" value="F:carboxy-lyase activity"/>
    <property type="evidence" value="ECO:0007669"/>
    <property type="project" value="UniProtKB-KW"/>
</dbReference>
<dbReference type="GO" id="GO:0005829">
    <property type="term" value="C:cytosol"/>
    <property type="evidence" value="ECO:0007669"/>
    <property type="project" value="TreeGrafter"/>
</dbReference>
<comment type="similarity">
    <text evidence="3">Belongs to the metallo-dependent hydrolases superfamily.</text>
</comment>
<feature type="chain" id="PRO_5007854075" evidence="4">
    <location>
        <begin position="23"/>
        <end position="357"/>
    </location>
</feature>
<keyword evidence="7" id="KW-1185">Reference proteome</keyword>
<dbReference type="PANTHER" id="PTHR21240">
    <property type="entry name" value="2-AMINO-3-CARBOXYLMUCONATE-6-SEMIALDEHYDE DECARBOXYLASE"/>
    <property type="match status" value="1"/>
</dbReference>
<evidence type="ECO:0000256" key="2">
    <source>
        <dbReference type="ARBA" id="ARBA00023239"/>
    </source>
</evidence>
<evidence type="ECO:0000313" key="7">
    <source>
        <dbReference type="Proteomes" id="UP000076722"/>
    </source>
</evidence>
<sequence>MGGSAMLTYLLFLGAWIALSTARHFNRSGLITLEEAWIPAQFFDLVNTTPVPGNPPEGVSDAQFLSDFVDVHNQRLKTMDAVGISYMVLSFASPGPQGFSDPVQAQQVAVEGNNALAAVIANDTFRFGGLASLSMHNATEAAIELRRAVTELGLLGAILNDYQQSGADNSTLLFYDSTEYDPFWQMVQELDVPVYLHPRTPVSSLIKLEWSGARSFLIGAAWQFAAGTSEHALSLCINGVFDRFPNVTVILGHMGEHIPSDLFRIDQQLGLEAVPMKKTIAEYYQTNIVQTTSAVFSEPLLDFHISQIGADRILFSIDYPWQSLEVGANFMHGVKLDAKTKAAISTNNAIDVLRLNR</sequence>
<dbReference type="OrthoDB" id="432010at2759"/>
<protein>
    <submittedName>
        <fullName evidence="6">Amidohydrolase 2</fullName>
    </submittedName>
</protein>
<dbReference type="GO" id="GO:0016787">
    <property type="term" value="F:hydrolase activity"/>
    <property type="evidence" value="ECO:0007669"/>
    <property type="project" value="UniProtKB-KW"/>
</dbReference>
<dbReference type="GO" id="GO:0019748">
    <property type="term" value="P:secondary metabolic process"/>
    <property type="evidence" value="ECO:0007669"/>
    <property type="project" value="TreeGrafter"/>
</dbReference>
<evidence type="ECO:0000256" key="4">
    <source>
        <dbReference type="SAM" id="SignalP"/>
    </source>
</evidence>
<evidence type="ECO:0000259" key="5">
    <source>
        <dbReference type="Pfam" id="PF04909"/>
    </source>
</evidence>
<dbReference type="STRING" id="1314777.A0A164WLG6"/>
<evidence type="ECO:0000313" key="6">
    <source>
        <dbReference type="EMBL" id="KZS95153.1"/>
    </source>
</evidence>
<evidence type="ECO:0000256" key="1">
    <source>
        <dbReference type="ARBA" id="ARBA00022793"/>
    </source>
</evidence>
<reference evidence="6 7" key="1">
    <citation type="journal article" date="2016" name="Mol. Biol. Evol.">
        <title>Comparative Genomics of Early-Diverging Mushroom-Forming Fungi Provides Insights into the Origins of Lignocellulose Decay Capabilities.</title>
        <authorList>
            <person name="Nagy L.G."/>
            <person name="Riley R."/>
            <person name="Tritt A."/>
            <person name="Adam C."/>
            <person name="Daum C."/>
            <person name="Floudas D."/>
            <person name="Sun H."/>
            <person name="Yadav J.S."/>
            <person name="Pangilinan J."/>
            <person name="Larsson K.H."/>
            <person name="Matsuura K."/>
            <person name="Barry K."/>
            <person name="Labutti K."/>
            <person name="Kuo R."/>
            <person name="Ohm R.A."/>
            <person name="Bhattacharya S.S."/>
            <person name="Shirouzu T."/>
            <person name="Yoshinaga Y."/>
            <person name="Martin F.M."/>
            <person name="Grigoriev I.V."/>
            <person name="Hibbett D.S."/>
        </authorList>
    </citation>
    <scope>NUCLEOTIDE SEQUENCE [LARGE SCALE GENOMIC DNA]</scope>
    <source>
        <strain evidence="6 7">HHB9708</strain>
    </source>
</reference>
<keyword evidence="2 3" id="KW-0456">Lyase</keyword>
<dbReference type="Proteomes" id="UP000076722">
    <property type="component" value="Unassembled WGS sequence"/>
</dbReference>
<feature type="signal peptide" evidence="4">
    <location>
        <begin position="1"/>
        <end position="22"/>
    </location>
</feature>
<accession>A0A164WLG6</accession>
<evidence type="ECO:0000256" key="3">
    <source>
        <dbReference type="RuleBase" id="RU366045"/>
    </source>
</evidence>
<proteinExistence type="inferred from homology"/>
<keyword evidence="6" id="KW-0378">Hydrolase</keyword>
<dbReference type="InterPro" id="IPR032465">
    <property type="entry name" value="ACMSD"/>
</dbReference>
<feature type="domain" description="Amidohydrolase-related" evidence="5">
    <location>
        <begin position="94"/>
        <end position="355"/>
    </location>
</feature>
<keyword evidence="1 3" id="KW-0210">Decarboxylase</keyword>
<dbReference type="Pfam" id="PF04909">
    <property type="entry name" value="Amidohydro_2"/>
    <property type="match status" value="1"/>
</dbReference>
<dbReference type="InterPro" id="IPR006680">
    <property type="entry name" value="Amidohydro-rel"/>
</dbReference>